<organism evidence="2 3">
    <name type="scientific">Labilithrix luteola</name>
    <dbReference type="NCBI Taxonomy" id="1391654"/>
    <lineage>
        <taxon>Bacteria</taxon>
        <taxon>Pseudomonadati</taxon>
        <taxon>Myxococcota</taxon>
        <taxon>Polyangia</taxon>
        <taxon>Polyangiales</taxon>
        <taxon>Labilitrichaceae</taxon>
        <taxon>Labilithrix</taxon>
    </lineage>
</organism>
<gene>
    <name evidence="2" type="ORF">AKJ09_11202</name>
</gene>
<name>A0A0K1QFK0_9BACT</name>
<evidence type="ECO:0000256" key="1">
    <source>
        <dbReference type="SAM" id="MobiDB-lite"/>
    </source>
</evidence>
<keyword evidence="3" id="KW-1185">Reference proteome</keyword>
<evidence type="ECO:0000313" key="2">
    <source>
        <dbReference type="EMBL" id="AKV04539.1"/>
    </source>
</evidence>
<dbReference type="EMBL" id="CP012333">
    <property type="protein sequence ID" value="AKV04539.1"/>
    <property type="molecule type" value="Genomic_DNA"/>
</dbReference>
<reference evidence="2 3" key="1">
    <citation type="submission" date="2015-08" db="EMBL/GenBank/DDBJ databases">
        <authorList>
            <person name="Babu N.S."/>
            <person name="Beckwith C.J."/>
            <person name="Beseler K.G."/>
            <person name="Brison A."/>
            <person name="Carone J.V."/>
            <person name="Caskin T.P."/>
            <person name="Diamond M."/>
            <person name="Durham M.E."/>
            <person name="Foxe J.M."/>
            <person name="Go M."/>
            <person name="Henderson B.A."/>
            <person name="Jones I.B."/>
            <person name="McGettigan J.A."/>
            <person name="Micheletti S.J."/>
            <person name="Nasrallah M.E."/>
            <person name="Ortiz D."/>
            <person name="Piller C.R."/>
            <person name="Privatt S.R."/>
            <person name="Schneider S.L."/>
            <person name="Sharp S."/>
            <person name="Smith T.C."/>
            <person name="Stanton J.D."/>
            <person name="Ullery H.E."/>
            <person name="Wilson R.J."/>
            <person name="Serrano M.G."/>
            <person name="Buck G."/>
            <person name="Lee V."/>
            <person name="Wang Y."/>
            <person name="Carvalho R."/>
            <person name="Voegtly L."/>
            <person name="Shi R."/>
            <person name="Duckworth R."/>
            <person name="Johnson A."/>
            <person name="Loviza R."/>
            <person name="Walstead R."/>
            <person name="Shah Z."/>
            <person name="Kiflezghi M."/>
            <person name="Wade K."/>
            <person name="Ball S.L."/>
            <person name="Bradley K.W."/>
            <person name="Asai D.J."/>
            <person name="Bowman C.A."/>
            <person name="Russell D.A."/>
            <person name="Pope W.H."/>
            <person name="Jacobs-Sera D."/>
            <person name="Hendrix R.W."/>
            <person name="Hatfull G.F."/>
        </authorList>
    </citation>
    <scope>NUCLEOTIDE SEQUENCE [LARGE SCALE GENOMIC DNA]</scope>
    <source>
        <strain evidence="2 3">DSM 27648</strain>
    </source>
</reference>
<dbReference type="KEGG" id="llu:AKJ09_11202"/>
<accession>A0A0K1QFK0</accession>
<proteinExistence type="predicted"/>
<protein>
    <submittedName>
        <fullName evidence="2">Uncharacterized protein</fullName>
    </submittedName>
</protein>
<dbReference type="Proteomes" id="UP000064967">
    <property type="component" value="Chromosome"/>
</dbReference>
<evidence type="ECO:0000313" key="3">
    <source>
        <dbReference type="Proteomes" id="UP000064967"/>
    </source>
</evidence>
<dbReference type="AlphaFoldDB" id="A0A0K1QFK0"/>
<sequence>MFLPIPACPAGNTGKQEANRDHGRRRRGYVNAWYSESANALLVEIRGAKRHERAN</sequence>
<feature type="region of interest" description="Disordered" evidence="1">
    <location>
        <begin position="1"/>
        <end position="25"/>
    </location>
</feature>